<keyword evidence="2" id="KW-1185">Reference proteome</keyword>
<comment type="caution">
    <text evidence="1">The sequence shown here is derived from an EMBL/GenBank/DDBJ whole genome shotgun (WGS) entry which is preliminary data.</text>
</comment>
<dbReference type="EMBL" id="QJSX01000013">
    <property type="protein sequence ID" value="PYE51997.1"/>
    <property type="molecule type" value="Genomic_DNA"/>
</dbReference>
<evidence type="ECO:0000313" key="2">
    <source>
        <dbReference type="Proteomes" id="UP000248326"/>
    </source>
</evidence>
<proteinExistence type="predicted"/>
<gene>
    <name evidence="1" type="ORF">DES52_11343</name>
</gene>
<dbReference type="SUPFAM" id="SSF109604">
    <property type="entry name" value="HD-domain/PDEase-like"/>
    <property type="match status" value="1"/>
</dbReference>
<dbReference type="OrthoDB" id="9797344at2"/>
<dbReference type="AlphaFoldDB" id="A0A318S2D2"/>
<name>A0A318S2D2_9DEIO</name>
<reference evidence="1 2" key="1">
    <citation type="submission" date="2018-06" db="EMBL/GenBank/DDBJ databases">
        <title>Genomic Encyclopedia of Type Strains, Phase IV (KMG-IV): sequencing the most valuable type-strain genomes for metagenomic binning, comparative biology and taxonomic classification.</title>
        <authorList>
            <person name="Goeker M."/>
        </authorList>
    </citation>
    <scope>NUCLEOTIDE SEQUENCE [LARGE SCALE GENOMIC DNA]</scope>
    <source>
        <strain evidence="1 2">DSM 18048</strain>
    </source>
</reference>
<organism evidence="1 2">
    <name type="scientific">Deinococcus yavapaiensis KR-236</name>
    <dbReference type="NCBI Taxonomy" id="694435"/>
    <lineage>
        <taxon>Bacteria</taxon>
        <taxon>Thermotogati</taxon>
        <taxon>Deinococcota</taxon>
        <taxon>Deinococci</taxon>
        <taxon>Deinococcales</taxon>
        <taxon>Deinococcaceae</taxon>
        <taxon>Deinococcus</taxon>
    </lineage>
</organism>
<dbReference type="Gene3D" id="1.10.3210.10">
    <property type="entry name" value="Hypothetical protein af1432"/>
    <property type="match status" value="1"/>
</dbReference>
<evidence type="ECO:0000313" key="1">
    <source>
        <dbReference type="EMBL" id="PYE51997.1"/>
    </source>
</evidence>
<sequence>MNDPREGVTPVSFEAVLEILAREFPLGPRSLHGPELHWRNVERFGVALARRTPSADERVVRWFSIFHDCQRDNEYHDPQHGARGAARAREMHAALDLTSAQLDTLVYACTHHTDGTTSSDPTIGACWDADRLDLPRVGYTLDVRYLSTPAARAFARGERTLI</sequence>
<evidence type="ECO:0008006" key="3">
    <source>
        <dbReference type="Google" id="ProtNLM"/>
    </source>
</evidence>
<dbReference type="Proteomes" id="UP000248326">
    <property type="component" value="Unassembled WGS sequence"/>
</dbReference>
<accession>A0A318S2D2</accession>
<protein>
    <recommendedName>
        <fullName evidence="3">HD domain-containing protein</fullName>
    </recommendedName>
</protein>
<dbReference type="RefSeq" id="WP_110887765.1">
    <property type="nucleotide sequence ID" value="NZ_QJSX01000013.1"/>
</dbReference>